<proteinExistence type="predicted"/>
<protein>
    <submittedName>
        <fullName evidence="2">Uncharacterized protein</fullName>
    </submittedName>
</protein>
<dbReference type="Proteomes" id="UP000299102">
    <property type="component" value="Unassembled WGS sequence"/>
</dbReference>
<sequence>MSWNGGCRMSSTLSPYWLQRSLAAPSPHLAGAGGLRSGASGAGGPQPAARAGGKFQSFERFSNGSAGAALFVRAPSFVRVSLGRSARAGERERDSCAAVR</sequence>
<name>A0A4C1XX00_EUMVA</name>
<feature type="compositionally biased region" description="Gly residues" evidence="1">
    <location>
        <begin position="31"/>
        <end position="44"/>
    </location>
</feature>
<feature type="region of interest" description="Disordered" evidence="1">
    <location>
        <begin position="29"/>
        <end position="51"/>
    </location>
</feature>
<accession>A0A4C1XX00</accession>
<gene>
    <name evidence="2" type="ORF">EVAR_52642_1</name>
</gene>
<keyword evidence="3" id="KW-1185">Reference proteome</keyword>
<evidence type="ECO:0000256" key="1">
    <source>
        <dbReference type="SAM" id="MobiDB-lite"/>
    </source>
</evidence>
<evidence type="ECO:0000313" key="2">
    <source>
        <dbReference type="EMBL" id="GBP68481.1"/>
    </source>
</evidence>
<dbReference type="AlphaFoldDB" id="A0A4C1XX00"/>
<dbReference type="EMBL" id="BGZK01001012">
    <property type="protein sequence ID" value="GBP68481.1"/>
    <property type="molecule type" value="Genomic_DNA"/>
</dbReference>
<evidence type="ECO:0000313" key="3">
    <source>
        <dbReference type="Proteomes" id="UP000299102"/>
    </source>
</evidence>
<comment type="caution">
    <text evidence="2">The sequence shown here is derived from an EMBL/GenBank/DDBJ whole genome shotgun (WGS) entry which is preliminary data.</text>
</comment>
<reference evidence="2 3" key="1">
    <citation type="journal article" date="2019" name="Commun. Biol.">
        <title>The bagworm genome reveals a unique fibroin gene that provides high tensile strength.</title>
        <authorList>
            <person name="Kono N."/>
            <person name="Nakamura H."/>
            <person name="Ohtoshi R."/>
            <person name="Tomita M."/>
            <person name="Numata K."/>
            <person name="Arakawa K."/>
        </authorList>
    </citation>
    <scope>NUCLEOTIDE SEQUENCE [LARGE SCALE GENOMIC DNA]</scope>
</reference>
<organism evidence="2 3">
    <name type="scientific">Eumeta variegata</name>
    <name type="common">Bagworm moth</name>
    <name type="synonym">Eumeta japonica</name>
    <dbReference type="NCBI Taxonomy" id="151549"/>
    <lineage>
        <taxon>Eukaryota</taxon>
        <taxon>Metazoa</taxon>
        <taxon>Ecdysozoa</taxon>
        <taxon>Arthropoda</taxon>
        <taxon>Hexapoda</taxon>
        <taxon>Insecta</taxon>
        <taxon>Pterygota</taxon>
        <taxon>Neoptera</taxon>
        <taxon>Endopterygota</taxon>
        <taxon>Lepidoptera</taxon>
        <taxon>Glossata</taxon>
        <taxon>Ditrysia</taxon>
        <taxon>Tineoidea</taxon>
        <taxon>Psychidae</taxon>
        <taxon>Oiketicinae</taxon>
        <taxon>Eumeta</taxon>
    </lineage>
</organism>